<dbReference type="OrthoDB" id="9804396at2"/>
<comment type="caution">
    <text evidence="2">The sequence shown here is derived from an EMBL/GenBank/DDBJ whole genome shotgun (WGS) entry which is preliminary data.</text>
</comment>
<keyword evidence="3" id="KW-1185">Reference proteome</keyword>
<gene>
    <name evidence="2" type="ORF">CQ12_34265</name>
</gene>
<evidence type="ECO:0000313" key="2">
    <source>
        <dbReference type="EMBL" id="KRR04381.1"/>
    </source>
</evidence>
<protein>
    <recommendedName>
        <fullName evidence="1">Metal binding domain-containing protein</fullName>
    </recommendedName>
</protein>
<evidence type="ECO:0000259" key="1">
    <source>
        <dbReference type="Pfam" id="PF14455"/>
    </source>
</evidence>
<dbReference type="Pfam" id="PF14455">
    <property type="entry name" value="Metal_CEHH"/>
    <property type="match status" value="1"/>
</dbReference>
<feature type="domain" description="Metal binding" evidence="1">
    <location>
        <begin position="7"/>
        <end position="182"/>
    </location>
</feature>
<reference evidence="2 3" key="1">
    <citation type="submission" date="2014-03" db="EMBL/GenBank/DDBJ databases">
        <title>Bradyrhizobium valentinum sp. nov., isolated from effective nodules of Lupinus mariae-josephae, a lupine endemic of basic-lime soils in Eastern Spain.</title>
        <authorList>
            <person name="Duran D."/>
            <person name="Rey L."/>
            <person name="Navarro A."/>
            <person name="Busquets A."/>
            <person name="Imperial J."/>
            <person name="Ruiz-Argueso T."/>
        </authorList>
    </citation>
    <scope>NUCLEOTIDE SEQUENCE [LARGE SCALE GENOMIC DNA]</scope>
    <source>
        <strain evidence="2 3">PAC68</strain>
    </source>
</reference>
<dbReference type="RefSeq" id="WP_057837353.1">
    <property type="nucleotide sequence ID" value="NZ_LLXZ01000131.1"/>
</dbReference>
<dbReference type="EMBL" id="LLXZ01000131">
    <property type="protein sequence ID" value="KRR04381.1"/>
    <property type="molecule type" value="Genomic_DNA"/>
</dbReference>
<dbReference type="AlphaFoldDB" id="A0A0R3LF52"/>
<accession>A0A0R3LF52</accession>
<dbReference type="STRING" id="280332.CQ12_34265"/>
<dbReference type="Proteomes" id="UP000050863">
    <property type="component" value="Unassembled WGS sequence"/>
</dbReference>
<evidence type="ECO:0000313" key="3">
    <source>
        <dbReference type="Proteomes" id="UP000050863"/>
    </source>
</evidence>
<dbReference type="InterPro" id="IPR025873">
    <property type="entry name" value="Metal-bd_dom_prd"/>
</dbReference>
<organism evidence="2 3">
    <name type="scientific">Bradyrhizobium jicamae</name>
    <dbReference type="NCBI Taxonomy" id="280332"/>
    <lineage>
        <taxon>Bacteria</taxon>
        <taxon>Pseudomonadati</taxon>
        <taxon>Pseudomonadota</taxon>
        <taxon>Alphaproteobacteria</taxon>
        <taxon>Hyphomicrobiales</taxon>
        <taxon>Nitrobacteraceae</taxon>
        <taxon>Bradyrhizobium</taxon>
    </lineage>
</organism>
<proteinExistence type="predicted"/>
<name>A0A0R3LF52_9BRAD</name>
<sequence>MSDLQTVDPEVSRAKFERELANYRSMESAYRKRGWILLDAEFPEIFVVFAATKPKPPPIVAAIVLNFTDYDLRPPSVTFVDPFTREPIPAKLLQVQMLRRAAIPGATPETILALAQQGRVQLSNMIQYDSSDDLPFICLPGIREYHDNPAHSGDSWLMHRSSGEGSLVFILEKIWEHGVKPIEHYQVQVQVPAVNALPSLLAVPE</sequence>